<evidence type="ECO:0008006" key="10">
    <source>
        <dbReference type="Google" id="ProtNLM"/>
    </source>
</evidence>
<reference evidence="8 9" key="1">
    <citation type="submission" date="2015-01" db="EMBL/GenBank/DDBJ databases">
        <title>The Genome Sequence of Cladophialophora immunda CBS83496.</title>
        <authorList>
            <consortium name="The Broad Institute Genomics Platform"/>
            <person name="Cuomo C."/>
            <person name="de Hoog S."/>
            <person name="Gorbushina A."/>
            <person name="Stielow B."/>
            <person name="Teixiera M."/>
            <person name="Abouelleil A."/>
            <person name="Chapman S.B."/>
            <person name="Priest M."/>
            <person name="Young S.K."/>
            <person name="Wortman J."/>
            <person name="Nusbaum C."/>
            <person name="Birren B."/>
        </authorList>
    </citation>
    <scope>NUCLEOTIDE SEQUENCE [LARGE SCALE GENOMIC DNA]</scope>
    <source>
        <strain evidence="8 9">CBS 83496</strain>
    </source>
</reference>
<dbReference type="InterPro" id="IPR050775">
    <property type="entry name" value="FAD-binding_Monooxygenases"/>
</dbReference>
<keyword evidence="7" id="KW-0560">Oxidoreductase</keyword>
<dbReference type="InterPro" id="IPR020946">
    <property type="entry name" value="Flavin_mOase-like"/>
</dbReference>
<evidence type="ECO:0000313" key="9">
    <source>
        <dbReference type="Proteomes" id="UP000054466"/>
    </source>
</evidence>
<dbReference type="AlphaFoldDB" id="A0A0D2CPZ4"/>
<evidence type="ECO:0000256" key="3">
    <source>
        <dbReference type="ARBA" id="ARBA00010139"/>
    </source>
</evidence>
<comment type="pathway">
    <text evidence="2">Secondary metabolite biosynthesis; terpenoid biosynthesis.</text>
</comment>
<dbReference type="EMBL" id="KN847044">
    <property type="protein sequence ID" value="KIW25669.1"/>
    <property type="molecule type" value="Genomic_DNA"/>
</dbReference>
<comment type="similarity">
    <text evidence="3">Belongs to the FAD-binding monooxygenase family.</text>
</comment>
<keyword evidence="4" id="KW-0285">Flavoprotein</keyword>
<dbReference type="VEuPathDB" id="FungiDB:PV07_08830"/>
<sequence length="643" mass="71592">MGSMGVIEEAMARVDAKYAEERQKRLRPEGLAQFEDIAKSQKFQHFGADPWADSKTNKYLQAGQSITVPDNSHFKVIVTGAGYGALLFAVRLMTEADFQPEDFLFVDTTWGFGGTWYWNRYPGLICDVESACYMPLLEETGYVPKHRYSYGQELRAHAELIAAKYKLEQRALFGSSVKSARWDDSAAEWVYDVTRQTPTQPEQTLTLRSDYFLLASGLLNRPKLPRLQGLDSFKGHVFHTARWDYDYTGGSQESPVLDGLKDKRVAIIGTGATAVQVVPELAKWAQHLYVVQRTPSAVDQRGQRALTPEEFSSISSQRGWQRARRENMAAFSSNLPNLPSEDLVKDGWTSFPSFSALLGSPRATGVNVQNVAEYVHYLRQVDFPRQEGIRARVDEIVKAPKVADSLKPWYYGWCKRPCFHDEYLGTFNLPNVQLLDTDGRGVDGLTEGGIIVDGQEHEIDLLILSTGFESFTVGSPAFRAGLTITGRDQKSMEDKWDDHPGTLHGILTRDFPNLILPGPRQAGSSSNVVFSMDVLATHLAYIFRTARAAGKREDEGKKLVLQPTAEGEENWGQQVIANAYAYAGLPSCTPSYISAEGRVAQTPKEKENAARSAGWGKGILDFMEVIAAWEAKGDLDGVEVRFV</sequence>
<dbReference type="Gene3D" id="3.50.50.60">
    <property type="entry name" value="FAD/NAD(P)-binding domain"/>
    <property type="match status" value="2"/>
</dbReference>
<evidence type="ECO:0000256" key="4">
    <source>
        <dbReference type="ARBA" id="ARBA00022630"/>
    </source>
</evidence>
<dbReference type="GeneID" id="27348024"/>
<dbReference type="GO" id="GO:0050660">
    <property type="term" value="F:flavin adenine dinucleotide binding"/>
    <property type="evidence" value="ECO:0007669"/>
    <property type="project" value="InterPro"/>
</dbReference>
<dbReference type="Pfam" id="PF00743">
    <property type="entry name" value="FMO-like"/>
    <property type="match status" value="1"/>
</dbReference>
<dbReference type="SUPFAM" id="SSF51905">
    <property type="entry name" value="FAD/NAD(P)-binding domain"/>
    <property type="match status" value="2"/>
</dbReference>
<dbReference type="PANTHER" id="PTHR43098">
    <property type="entry name" value="L-ORNITHINE N(5)-MONOOXYGENASE-RELATED"/>
    <property type="match status" value="1"/>
</dbReference>
<keyword evidence="9" id="KW-1185">Reference proteome</keyword>
<gene>
    <name evidence="8" type="ORF">PV07_08830</name>
</gene>
<dbReference type="GO" id="GO:0050661">
    <property type="term" value="F:NADP binding"/>
    <property type="evidence" value="ECO:0007669"/>
    <property type="project" value="InterPro"/>
</dbReference>
<evidence type="ECO:0000256" key="2">
    <source>
        <dbReference type="ARBA" id="ARBA00004721"/>
    </source>
</evidence>
<dbReference type="HOGENOM" id="CLU_006937_8_2_1"/>
<name>A0A0D2CPZ4_9EURO</name>
<dbReference type="GO" id="GO:0004499">
    <property type="term" value="F:N,N-dimethylaniline monooxygenase activity"/>
    <property type="evidence" value="ECO:0007669"/>
    <property type="project" value="InterPro"/>
</dbReference>
<dbReference type="PANTHER" id="PTHR43098:SF2">
    <property type="entry name" value="FAD-BINDING MONOOXYGENASE AUSB-RELATED"/>
    <property type="match status" value="1"/>
</dbReference>
<protein>
    <recommendedName>
        <fullName evidence="10">L-ornithine N(5)-monooxygenase</fullName>
    </recommendedName>
</protein>
<dbReference type="OrthoDB" id="66881at2759"/>
<proteinExistence type="inferred from homology"/>
<evidence type="ECO:0000256" key="6">
    <source>
        <dbReference type="ARBA" id="ARBA00022857"/>
    </source>
</evidence>
<evidence type="ECO:0000256" key="5">
    <source>
        <dbReference type="ARBA" id="ARBA00022827"/>
    </source>
</evidence>
<dbReference type="Proteomes" id="UP000054466">
    <property type="component" value="Unassembled WGS sequence"/>
</dbReference>
<keyword evidence="6" id="KW-0521">NADP</keyword>
<evidence type="ECO:0000313" key="8">
    <source>
        <dbReference type="EMBL" id="KIW25669.1"/>
    </source>
</evidence>
<organism evidence="8 9">
    <name type="scientific">Cladophialophora immunda</name>
    <dbReference type="NCBI Taxonomy" id="569365"/>
    <lineage>
        <taxon>Eukaryota</taxon>
        <taxon>Fungi</taxon>
        <taxon>Dikarya</taxon>
        <taxon>Ascomycota</taxon>
        <taxon>Pezizomycotina</taxon>
        <taxon>Eurotiomycetes</taxon>
        <taxon>Chaetothyriomycetidae</taxon>
        <taxon>Chaetothyriales</taxon>
        <taxon>Herpotrichiellaceae</taxon>
        <taxon>Cladophialophora</taxon>
    </lineage>
</organism>
<evidence type="ECO:0000256" key="7">
    <source>
        <dbReference type="ARBA" id="ARBA00023002"/>
    </source>
</evidence>
<accession>A0A0D2CPZ4</accession>
<dbReference type="RefSeq" id="XP_016245885.1">
    <property type="nucleotide sequence ID" value="XM_016396029.1"/>
</dbReference>
<evidence type="ECO:0000256" key="1">
    <source>
        <dbReference type="ARBA" id="ARBA00001974"/>
    </source>
</evidence>
<comment type="cofactor">
    <cofactor evidence="1">
        <name>FAD</name>
        <dbReference type="ChEBI" id="CHEBI:57692"/>
    </cofactor>
</comment>
<keyword evidence="5" id="KW-0274">FAD</keyword>
<dbReference type="InterPro" id="IPR036188">
    <property type="entry name" value="FAD/NAD-bd_sf"/>
</dbReference>